<feature type="coiled-coil region" evidence="1">
    <location>
        <begin position="144"/>
        <end position="171"/>
    </location>
</feature>
<dbReference type="Pfam" id="PF13257">
    <property type="entry name" value="DUF4048"/>
    <property type="match status" value="1"/>
</dbReference>
<dbReference type="InterPro" id="IPR025122">
    <property type="entry name" value="DUF4048"/>
</dbReference>
<dbReference type="Gene3D" id="3.30.9.10">
    <property type="entry name" value="D-Amino Acid Oxidase, subunit A, domain 2"/>
    <property type="match status" value="1"/>
</dbReference>
<evidence type="ECO:0000256" key="1">
    <source>
        <dbReference type="SAM" id="Coils"/>
    </source>
</evidence>
<dbReference type="Pfam" id="PF01266">
    <property type="entry name" value="DAO"/>
    <property type="match status" value="1"/>
</dbReference>
<reference evidence="5 6" key="1">
    <citation type="submission" date="2019-12" db="EMBL/GenBank/DDBJ databases">
        <title>Draft genome sequence of the ascomycete Xylaria multiplex DSM 110363.</title>
        <authorList>
            <person name="Buettner E."/>
            <person name="Kellner H."/>
        </authorList>
    </citation>
    <scope>NUCLEOTIDE SEQUENCE [LARGE SCALE GENOMIC DNA]</scope>
    <source>
        <strain evidence="5 6">DSM 110363</strain>
    </source>
</reference>
<evidence type="ECO:0000256" key="2">
    <source>
        <dbReference type="SAM" id="MobiDB-lite"/>
    </source>
</evidence>
<feature type="compositionally biased region" description="Low complexity" evidence="2">
    <location>
        <begin position="465"/>
        <end position="474"/>
    </location>
</feature>
<accession>A0A7C8MUG1</accession>
<feature type="compositionally biased region" description="Polar residues" evidence="2">
    <location>
        <begin position="518"/>
        <end position="534"/>
    </location>
</feature>
<feature type="region of interest" description="Disordered" evidence="2">
    <location>
        <begin position="329"/>
        <end position="401"/>
    </location>
</feature>
<keyword evidence="6" id="KW-1185">Reference proteome</keyword>
<dbReference type="InterPro" id="IPR006076">
    <property type="entry name" value="FAD-dep_OxRdtase"/>
</dbReference>
<feature type="domain" description="FAD dependent oxidoreductase" evidence="3">
    <location>
        <begin position="558"/>
        <end position="940"/>
    </location>
</feature>
<proteinExistence type="predicted"/>
<protein>
    <recommendedName>
        <fullName evidence="7">FAD dependent oxidoreductase domain-containing protein</fullName>
    </recommendedName>
</protein>
<evidence type="ECO:0000259" key="4">
    <source>
        <dbReference type="Pfam" id="PF13257"/>
    </source>
</evidence>
<evidence type="ECO:0000313" key="5">
    <source>
        <dbReference type="EMBL" id="KAF2971810.1"/>
    </source>
</evidence>
<organism evidence="5 6">
    <name type="scientific">Xylaria multiplex</name>
    <dbReference type="NCBI Taxonomy" id="323545"/>
    <lineage>
        <taxon>Eukaryota</taxon>
        <taxon>Fungi</taxon>
        <taxon>Dikarya</taxon>
        <taxon>Ascomycota</taxon>
        <taxon>Pezizomycotina</taxon>
        <taxon>Sordariomycetes</taxon>
        <taxon>Xylariomycetidae</taxon>
        <taxon>Xylariales</taxon>
        <taxon>Xylariaceae</taxon>
        <taxon>Xylaria</taxon>
    </lineage>
</organism>
<comment type="caution">
    <text evidence="5">The sequence shown here is derived from an EMBL/GenBank/DDBJ whole genome shotgun (WGS) entry which is preliminary data.</text>
</comment>
<feature type="region of interest" description="Disordered" evidence="2">
    <location>
        <begin position="450"/>
        <end position="476"/>
    </location>
</feature>
<evidence type="ECO:0000313" key="6">
    <source>
        <dbReference type="Proteomes" id="UP000481858"/>
    </source>
</evidence>
<gene>
    <name evidence="5" type="ORF">GQX73_g1695</name>
</gene>
<dbReference type="SUPFAM" id="SSF51905">
    <property type="entry name" value="FAD/NAD(P)-binding domain"/>
    <property type="match status" value="1"/>
</dbReference>
<dbReference type="GO" id="GO:0005737">
    <property type="term" value="C:cytoplasm"/>
    <property type="evidence" value="ECO:0007669"/>
    <property type="project" value="TreeGrafter"/>
</dbReference>
<evidence type="ECO:0000259" key="3">
    <source>
        <dbReference type="Pfam" id="PF01266"/>
    </source>
</evidence>
<keyword evidence="1" id="KW-0175">Coiled coil</keyword>
<dbReference type="OrthoDB" id="429143at2759"/>
<feature type="compositionally biased region" description="Low complexity" evidence="2">
    <location>
        <begin position="369"/>
        <end position="383"/>
    </location>
</feature>
<dbReference type="PANTHER" id="PTHR13847">
    <property type="entry name" value="SARCOSINE DEHYDROGENASE-RELATED"/>
    <property type="match status" value="1"/>
</dbReference>
<feature type="compositionally biased region" description="Pro residues" evidence="2">
    <location>
        <begin position="67"/>
        <end position="76"/>
    </location>
</feature>
<name>A0A7C8MUG1_9PEZI</name>
<dbReference type="PANTHER" id="PTHR13847:SF129">
    <property type="entry name" value="FAD DEPENDENT OXIDOREDUCTASE"/>
    <property type="match status" value="1"/>
</dbReference>
<dbReference type="EMBL" id="WUBL01000010">
    <property type="protein sequence ID" value="KAF2971810.1"/>
    <property type="molecule type" value="Genomic_DNA"/>
</dbReference>
<feature type="region of interest" description="Disordered" evidence="2">
    <location>
        <begin position="518"/>
        <end position="537"/>
    </location>
</feature>
<dbReference type="AlphaFoldDB" id="A0A7C8MUG1"/>
<dbReference type="Gene3D" id="3.50.50.60">
    <property type="entry name" value="FAD/NAD(P)-binding domain"/>
    <property type="match status" value="1"/>
</dbReference>
<feature type="compositionally biased region" description="Basic and acidic residues" evidence="2">
    <location>
        <begin position="340"/>
        <end position="351"/>
    </location>
</feature>
<dbReference type="InterPro" id="IPR036188">
    <property type="entry name" value="FAD/NAD-bd_sf"/>
</dbReference>
<evidence type="ECO:0008006" key="7">
    <source>
        <dbReference type="Google" id="ProtNLM"/>
    </source>
</evidence>
<dbReference type="InParanoid" id="A0A7C8MUG1"/>
<feature type="compositionally biased region" description="Low complexity" evidence="2">
    <location>
        <begin position="34"/>
        <end position="44"/>
    </location>
</feature>
<dbReference type="Proteomes" id="UP000481858">
    <property type="component" value="Unassembled WGS sequence"/>
</dbReference>
<sequence>MGLERRLSRASPSASTSLDAVLNASSIDFGPEDTTPITTPISSSQVSDGGQAREEVSDTMNTTSVSMPPPPLPPPTTSETFETRPIRSTSSASRNANRLSLTLPIALPNSFSSRPTPTSSMPPTPIDTLTLNSPIDSNDFTVAIAAQERRVLELREELTRAEAELKRLQRQWTISEACKKRPPNTTVEPRGILAPAATLRDSREDSPAAKRNSELERRKAILLAQSQGTPRQHKRTIIRGGHARALSLLSPTKSVGDIEDRDSIRSSESDICQSPIAITRPVNKRATWAPLRNTQQPTGVKQLANDFKHGLWTFVEDLRQATVGDEAISGTTNRTTEIGLRPERMEGDQDTIRASAAIRGRIPFPTELDSPSDSPSGSSTSSSNDRTHHKRTASKPEPRARKHFSWTPLTFDNFDDDDWANWDSPNVKTSRWSGSTVSGDIAPAIPERTDENEVALRRKNSKIESQQPSSPKTPSKLEELPQAILNRLTPSNIKATTSNFIKDFEIQIQIMVTFPPGVQSSSRAGLPTPNSTHSYWHRDPSKTLLDHHTTKDLPTTADIVVIGSGISGTFAARELVAGGRSVLMLEAREACWGATGRNGGHCQPTVWDSAEEVARFELATFGLIKDLVAEHGVPCDWRVVGGIHAIYSQEVLEAAKKQIKRLQKYPDLKDKAVLITDRDELIAQHVPDSLGAIYQPNAAKLWPYKLVAWLLESLLGEHDAGRFNLQTNTPVTSLEHRGSSLVVHTLRGEVLAQEVLLATNAYTSYLLPGLTDVVLPVRGQICALQPPEGAIQLLHSYVWTKDASDQYLIHRGLDDTQVEPDTGDRSLILGGERFAAAGGEEGISADDSINPIISAALRRGLNHAVKLLPGDEAEKEALDAAYEWTGIMGYSRDGHPFVGRVPGTFLAEGSAAVDGLWISAAFTGHGMPVAPGCGIAVAEMILGREGGVKVPAAWAPSDERISRARLMELPRTLEDMLRLLPSEE</sequence>
<feature type="domain" description="DUF4048" evidence="4">
    <location>
        <begin position="299"/>
        <end position="395"/>
    </location>
</feature>
<feature type="region of interest" description="Disordered" evidence="2">
    <location>
        <begin position="26"/>
        <end position="97"/>
    </location>
</feature>